<dbReference type="NCBIfam" id="TIGR02937">
    <property type="entry name" value="sigma70-ECF"/>
    <property type="match status" value="1"/>
</dbReference>
<evidence type="ECO:0000313" key="6">
    <source>
        <dbReference type="EMBL" id="QDT05079.1"/>
    </source>
</evidence>
<proteinExistence type="predicted"/>
<dbReference type="GO" id="GO:0006352">
    <property type="term" value="P:DNA-templated transcription initiation"/>
    <property type="evidence" value="ECO:0007669"/>
    <property type="project" value="InterPro"/>
</dbReference>
<evidence type="ECO:0000259" key="5">
    <source>
        <dbReference type="Pfam" id="PF04542"/>
    </source>
</evidence>
<organism evidence="6 7">
    <name type="scientific">Rubripirellula lacrimiformis</name>
    <dbReference type="NCBI Taxonomy" id="1930273"/>
    <lineage>
        <taxon>Bacteria</taxon>
        <taxon>Pseudomonadati</taxon>
        <taxon>Planctomycetota</taxon>
        <taxon>Planctomycetia</taxon>
        <taxon>Pirellulales</taxon>
        <taxon>Pirellulaceae</taxon>
        <taxon>Rubripirellula</taxon>
    </lineage>
</organism>
<dbReference type="KEGG" id="rlc:K227x_34770"/>
<dbReference type="InterPro" id="IPR007627">
    <property type="entry name" value="RNA_pol_sigma70_r2"/>
</dbReference>
<dbReference type="InterPro" id="IPR014284">
    <property type="entry name" value="RNA_pol_sigma-70_dom"/>
</dbReference>
<reference evidence="6 7" key="1">
    <citation type="submission" date="2019-02" db="EMBL/GenBank/DDBJ databases">
        <title>Deep-cultivation of Planctomycetes and their phenomic and genomic characterization uncovers novel biology.</title>
        <authorList>
            <person name="Wiegand S."/>
            <person name="Jogler M."/>
            <person name="Boedeker C."/>
            <person name="Pinto D."/>
            <person name="Vollmers J."/>
            <person name="Rivas-Marin E."/>
            <person name="Kohn T."/>
            <person name="Peeters S.H."/>
            <person name="Heuer A."/>
            <person name="Rast P."/>
            <person name="Oberbeckmann S."/>
            <person name="Bunk B."/>
            <person name="Jeske O."/>
            <person name="Meyerdierks A."/>
            <person name="Storesund J.E."/>
            <person name="Kallscheuer N."/>
            <person name="Luecker S."/>
            <person name="Lage O.M."/>
            <person name="Pohl T."/>
            <person name="Merkel B.J."/>
            <person name="Hornburger P."/>
            <person name="Mueller R.-W."/>
            <person name="Bruemmer F."/>
            <person name="Labrenz M."/>
            <person name="Spormann A.M."/>
            <person name="Op den Camp H."/>
            <person name="Overmann J."/>
            <person name="Amann R."/>
            <person name="Jetten M.S.M."/>
            <person name="Mascher T."/>
            <person name="Medema M.H."/>
            <person name="Devos D.P."/>
            <person name="Kaster A.-K."/>
            <person name="Ovreas L."/>
            <person name="Rohde M."/>
            <person name="Galperin M.Y."/>
            <person name="Jogler C."/>
        </authorList>
    </citation>
    <scope>NUCLEOTIDE SEQUENCE [LARGE SCALE GENOMIC DNA]</scope>
    <source>
        <strain evidence="6 7">K22_7</strain>
    </source>
</reference>
<dbReference type="InterPro" id="IPR039425">
    <property type="entry name" value="RNA_pol_sigma-70-like"/>
</dbReference>
<keyword evidence="4" id="KW-0804">Transcription</keyword>
<dbReference type="PANTHER" id="PTHR43133:SF8">
    <property type="entry name" value="RNA POLYMERASE SIGMA FACTOR HI_1459-RELATED"/>
    <property type="match status" value="1"/>
</dbReference>
<dbReference type="InterPro" id="IPR013325">
    <property type="entry name" value="RNA_pol_sigma_r2"/>
</dbReference>
<evidence type="ECO:0000256" key="4">
    <source>
        <dbReference type="ARBA" id="ARBA00023163"/>
    </source>
</evidence>
<evidence type="ECO:0000256" key="2">
    <source>
        <dbReference type="ARBA" id="ARBA00023082"/>
    </source>
</evidence>
<dbReference type="GO" id="GO:0003677">
    <property type="term" value="F:DNA binding"/>
    <property type="evidence" value="ECO:0007669"/>
    <property type="project" value="UniProtKB-KW"/>
</dbReference>
<dbReference type="RefSeq" id="WP_145170997.1">
    <property type="nucleotide sequence ID" value="NZ_CP036525.1"/>
</dbReference>
<dbReference type="Gene3D" id="1.10.1740.10">
    <property type="match status" value="1"/>
</dbReference>
<protein>
    <submittedName>
        <fullName evidence="6">ECF RNA polymerase sigma factor SigE</fullName>
    </submittedName>
</protein>
<evidence type="ECO:0000313" key="7">
    <source>
        <dbReference type="Proteomes" id="UP000318538"/>
    </source>
</evidence>
<keyword evidence="7" id="KW-1185">Reference proteome</keyword>
<keyword evidence="3" id="KW-0238">DNA-binding</keyword>
<sequence length="188" mass="21407">MAEPSTSPTLLNLARDGNGEAWTRLVQIYGPLVYRWSRGLGLQPSDASDAMQDTMTSVSKDLSRYDPGVGSGKFRGWLWTITRRRIADLQRRQDGAELLGSRAERLVDESLQQPPTDADSDEVGVLHRAVLTFRPRYDSNTWRAFWMTVIDGRNCEDVAKDLGLTRWAVYKARSRILNRLRQDLDGFF</sequence>
<dbReference type="Proteomes" id="UP000318538">
    <property type="component" value="Chromosome"/>
</dbReference>
<dbReference type="AlphaFoldDB" id="A0A517ND71"/>
<accession>A0A517ND71</accession>
<dbReference type="OrthoDB" id="281047at2"/>
<keyword evidence="1" id="KW-0805">Transcription regulation</keyword>
<dbReference type="SUPFAM" id="SSF88946">
    <property type="entry name" value="Sigma2 domain of RNA polymerase sigma factors"/>
    <property type="match status" value="1"/>
</dbReference>
<dbReference type="PANTHER" id="PTHR43133">
    <property type="entry name" value="RNA POLYMERASE ECF-TYPE SIGMA FACTO"/>
    <property type="match status" value="1"/>
</dbReference>
<feature type="domain" description="RNA polymerase sigma-70 region 2" evidence="5">
    <location>
        <begin position="25"/>
        <end position="94"/>
    </location>
</feature>
<gene>
    <name evidence="6" type="primary">sigE_2</name>
    <name evidence="6" type="ORF">K227x_34770</name>
</gene>
<keyword evidence="2" id="KW-0731">Sigma factor</keyword>
<evidence type="ECO:0000256" key="3">
    <source>
        <dbReference type="ARBA" id="ARBA00023125"/>
    </source>
</evidence>
<dbReference type="Pfam" id="PF04542">
    <property type="entry name" value="Sigma70_r2"/>
    <property type="match status" value="1"/>
</dbReference>
<name>A0A517ND71_9BACT</name>
<dbReference type="EMBL" id="CP036525">
    <property type="protein sequence ID" value="QDT05079.1"/>
    <property type="molecule type" value="Genomic_DNA"/>
</dbReference>
<evidence type="ECO:0000256" key="1">
    <source>
        <dbReference type="ARBA" id="ARBA00023015"/>
    </source>
</evidence>
<dbReference type="GO" id="GO:0016987">
    <property type="term" value="F:sigma factor activity"/>
    <property type="evidence" value="ECO:0007669"/>
    <property type="project" value="UniProtKB-KW"/>
</dbReference>